<feature type="transmembrane region" description="Helical" evidence="8">
    <location>
        <begin position="38"/>
        <end position="61"/>
    </location>
</feature>
<feature type="transmembrane region" description="Helical" evidence="8">
    <location>
        <begin position="152"/>
        <end position="171"/>
    </location>
</feature>
<dbReference type="Pfam" id="PF01032">
    <property type="entry name" value="FecCD"/>
    <property type="match status" value="1"/>
</dbReference>
<dbReference type="SUPFAM" id="SSF81345">
    <property type="entry name" value="ABC transporter involved in vitamin B12 uptake, BtuC"/>
    <property type="match status" value="1"/>
</dbReference>
<feature type="transmembrane region" description="Helical" evidence="8">
    <location>
        <begin position="177"/>
        <end position="200"/>
    </location>
</feature>
<accession>A0ABP3CAV0</accession>
<keyword evidence="3" id="KW-0813">Transport</keyword>
<evidence type="ECO:0000256" key="1">
    <source>
        <dbReference type="ARBA" id="ARBA00004651"/>
    </source>
</evidence>
<keyword evidence="6 8" id="KW-1133">Transmembrane helix</keyword>
<feature type="transmembrane region" description="Helical" evidence="8">
    <location>
        <begin position="354"/>
        <end position="375"/>
    </location>
</feature>
<sequence length="382" mass="39215">MKSSESPVALVPGGEVAPGERIDFGRPMVVAFGRRIDVRVVVIAGIVTLLALVCGFLGLLLGKFALTPTEVFQGLFGVADKRIVNTVVGEWRAPRILAGIVLGAGLGVSGAVFQSLTRNPLGSPDIIGFSTGAYTGGIVTIILFGTSFVSTAFGAILGGILTALLVYVLTWKGGVQGFRLIIVGIALTAMLNAFNTWLIMRSDLDLAMAAATWGAGTLNGMGWSTILPATVAVIVLGLGCGVFARDLGTLEFGDDTAKALGVRNEPVRAALILIAVALVAVVTAAAGPIAFVALAAPQIGRRIAKSQGTSLLMAAAVGGLLLVAADLIAQHGMALTNQLLVWLGVIGVDAADDIQFPVGVVTVCIGGVYLIWLLIHEARKAP</sequence>
<dbReference type="Proteomes" id="UP001498238">
    <property type="component" value="Unassembled WGS sequence"/>
</dbReference>
<evidence type="ECO:0000313" key="9">
    <source>
        <dbReference type="EMBL" id="GAA0037000.1"/>
    </source>
</evidence>
<feature type="transmembrane region" description="Helical" evidence="8">
    <location>
        <begin position="308"/>
        <end position="334"/>
    </location>
</feature>
<evidence type="ECO:0000256" key="3">
    <source>
        <dbReference type="ARBA" id="ARBA00022448"/>
    </source>
</evidence>
<dbReference type="Gene3D" id="1.10.3470.10">
    <property type="entry name" value="ABC transporter involved in vitamin B12 uptake, BtuC"/>
    <property type="match status" value="1"/>
</dbReference>
<feature type="transmembrane region" description="Helical" evidence="8">
    <location>
        <begin position="126"/>
        <end position="145"/>
    </location>
</feature>
<dbReference type="RefSeq" id="WP_339393657.1">
    <property type="nucleotide sequence ID" value="NZ_BAAAAF010000015.1"/>
</dbReference>
<organism evidence="9 10">
    <name type="scientific">Brevibacterium metallidurans</name>
    <dbReference type="NCBI Taxonomy" id="1482676"/>
    <lineage>
        <taxon>Bacteria</taxon>
        <taxon>Bacillati</taxon>
        <taxon>Actinomycetota</taxon>
        <taxon>Actinomycetes</taxon>
        <taxon>Micrococcales</taxon>
        <taxon>Brevibacteriaceae</taxon>
        <taxon>Brevibacterium</taxon>
    </lineage>
</organism>
<evidence type="ECO:0000256" key="7">
    <source>
        <dbReference type="ARBA" id="ARBA00023136"/>
    </source>
</evidence>
<evidence type="ECO:0000256" key="6">
    <source>
        <dbReference type="ARBA" id="ARBA00022989"/>
    </source>
</evidence>
<evidence type="ECO:0000256" key="8">
    <source>
        <dbReference type="SAM" id="Phobius"/>
    </source>
</evidence>
<dbReference type="CDD" id="cd06550">
    <property type="entry name" value="TM_ABC_iron-siderophores_like"/>
    <property type="match status" value="1"/>
</dbReference>
<keyword evidence="10" id="KW-1185">Reference proteome</keyword>
<evidence type="ECO:0000313" key="10">
    <source>
        <dbReference type="Proteomes" id="UP001498238"/>
    </source>
</evidence>
<keyword evidence="4" id="KW-1003">Cell membrane</keyword>
<dbReference type="PANTHER" id="PTHR30472:SF24">
    <property type="entry name" value="FERRIC ENTEROBACTIN TRANSPORT SYSTEM PERMEASE PROTEIN FEPG"/>
    <property type="match status" value="1"/>
</dbReference>
<dbReference type="InterPro" id="IPR037294">
    <property type="entry name" value="ABC_BtuC-like"/>
</dbReference>
<dbReference type="EMBL" id="BAAAAF010000015">
    <property type="protein sequence ID" value="GAA0037000.1"/>
    <property type="molecule type" value="Genomic_DNA"/>
</dbReference>
<comment type="similarity">
    <text evidence="2">Belongs to the binding-protein-dependent transport system permease family. FecCD subfamily.</text>
</comment>
<comment type="subcellular location">
    <subcellularLocation>
        <location evidence="1">Cell membrane</location>
        <topology evidence="1">Multi-pass membrane protein</topology>
    </subcellularLocation>
</comment>
<keyword evidence="7 8" id="KW-0472">Membrane</keyword>
<evidence type="ECO:0000256" key="2">
    <source>
        <dbReference type="ARBA" id="ARBA00007935"/>
    </source>
</evidence>
<name>A0ABP3CAV0_9MICO</name>
<feature type="transmembrane region" description="Helical" evidence="8">
    <location>
        <begin position="96"/>
        <end position="114"/>
    </location>
</feature>
<comment type="caution">
    <text evidence="9">The sequence shown here is derived from an EMBL/GenBank/DDBJ whole genome shotgun (WGS) entry which is preliminary data.</text>
</comment>
<keyword evidence="5 8" id="KW-0812">Transmembrane</keyword>
<protein>
    <submittedName>
        <fullName evidence="9">Iron-enterobactin ABC transporter permease</fullName>
    </submittedName>
</protein>
<dbReference type="PANTHER" id="PTHR30472">
    <property type="entry name" value="FERRIC ENTEROBACTIN TRANSPORT SYSTEM PERMEASE PROTEIN"/>
    <property type="match status" value="1"/>
</dbReference>
<proteinExistence type="inferred from homology"/>
<evidence type="ECO:0000256" key="5">
    <source>
        <dbReference type="ARBA" id="ARBA00022692"/>
    </source>
</evidence>
<gene>
    <name evidence="9" type="primary">fepG</name>
    <name evidence="9" type="ORF">NCCP602_29610</name>
</gene>
<evidence type="ECO:0000256" key="4">
    <source>
        <dbReference type="ARBA" id="ARBA00022475"/>
    </source>
</evidence>
<dbReference type="InterPro" id="IPR000522">
    <property type="entry name" value="ABC_transptr_permease_BtuC"/>
</dbReference>
<reference evidence="9 10" key="1">
    <citation type="submission" date="2024-01" db="EMBL/GenBank/DDBJ databases">
        <title>Characterization of antibiotic resistant novel bacterial strains and their environmental applications.</title>
        <authorList>
            <person name="Manzoor S."/>
            <person name="Abbas S."/>
            <person name="Arshad M."/>
            <person name="Ahmed I."/>
        </authorList>
    </citation>
    <scope>NUCLEOTIDE SEQUENCE [LARGE SCALE GENOMIC DNA]</scope>
    <source>
        <strain evidence="9 10">NCCP-602</strain>
    </source>
</reference>
<feature type="transmembrane region" description="Helical" evidence="8">
    <location>
        <begin position="221"/>
        <end position="244"/>
    </location>
</feature>
<feature type="transmembrane region" description="Helical" evidence="8">
    <location>
        <begin position="270"/>
        <end position="296"/>
    </location>
</feature>